<dbReference type="AlphaFoldDB" id="A0A917IV32"/>
<proteinExistence type="predicted"/>
<gene>
    <name evidence="4" type="ORF">GCM10007359_14410</name>
</gene>
<feature type="domain" description="N-acetyltransferase" evidence="3">
    <location>
        <begin position="4"/>
        <end position="155"/>
    </location>
</feature>
<dbReference type="InterPro" id="IPR016181">
    <property type="entry name" value="Acyl_CoA_acyltransferase"/>
</dbReference>
<dbReference type="Pfam" id="PF00583">
    <property type="entry name" value="Acetyltransf_1"/>
    <property type="match status" value="1"/>
</dbReference>
<evidence type="ECO:0000256" key="1">
    <source>
        <dbReference type="ARBA" id="ARBA00022679"/>
    </source>
</evidence>
<evidence type="ECO:0000313" key="5">
    <source>
        <dbReference type="Proteomes" id="UP000600171"/>
    </source>
</evidence>
<dbReference type="InterPro" id="IPR050832">
    <property type="entry name" value="Bact_Acetyltransf"/>
</dbReference>
<dbReference type="SUPFAM" id="SSF55729">
    <property type="entry name" value="Acyl-CoA N-acyltransferases (Nat)"/>
    <property type="match status" value="1"/>
</dbReference>
<dbReference type="Proteomes" id="UP000600171">
    <property type="component" value="Unassembled WGS sequence"/>
</dbReference>
<organism evidence="4 5">
    <name type="scientific">Rothia aerolata</name>
    <dbReference type="NCBI Taxonomy" id="1812262"/>
    <lineage>
        <taxon>Bacteria</taxon>
        <taxon>Bacillati</taxon>
        <taxon>Actinomycetota</taxon>
        <taxon>Actinomycetes</taxon>
        <taxon>Micrococcales</taxon>
        <taxon>Micrococcaceae</taxon>
        <taxon>Rothia</taxon>
    </lineage>
</organism>
<dbReference type="PROSITE" id="PS51186">
    <property type="entry name" value="GNAT"/>
    <property type="match status" value="1"/>
</dbReference>
<dbReference type="PANTHER" id="PTHR43877:SF1">
    <property type="entry name" value="ACETYLTRANSFERASE"/>
    <property type="match status" value="1"/>
</dbReference>
<keyword evidence="1" id="KW-0808">Transferase</keyword>
<dbReference type="InterPro" id="IPR000182">
    <property type="entry name" value="GNAT_dom"/>
</dbReference>
<keyword evidence="2" id="KW-0012">Acyltransferase</keyword>
<evidence type="ECO:0000313" key="4">
    <source>
        <dbReference type="EMBL" id="GGH63292.1"/>
    </source>
</evidence>
<comment type="caution">
    <text evidence="4">The sequence shown here is derived from an EMBL/GenBank/DDBJ whole genome shotgun (WGS) entry which is preliminary data.</text>
</comment>
<dbReference type="EMBL" id="BMDC01000002">
    <property type="protein sequence ID" value="GGH63292.1"/>
    <property type="molecule type" value="Genomic_DNA"/>
</dbReference>
<dbReference type="RefSeq" id="WP_229723129.1">
    <property type="nucleotide sequence ID" value="NZ_BMDC01000002.1"/>
</dbReference>
<name>A0A917IV32_9MICC</name>
<reference evidence="4 5" key="1">
    <citation type="journal article" date="2014" name="Int. J. Syst. Evol. Microbiol.">
        <title>Complete genome sequence of Corynebacterium casei LMG S-19264T (=DSM 44701T), isolated from a smear-ripened cheese.</title>
        <authorList>
            <consortium name="US DOE Joint Genome Institute (JGI-PGF)"/>
            <person name="Walter F."/>
            <person name="Albersmeier A."/>
            <person name="Kalinowski J."/>
            <person name="Ruckert C."/>
        </authorList>
    </citation>
    <scope>NUCLEOTIDE SEQUENCE [LARGE SCALE GENOMIC DNA]</scope>
    <source>
        <strain evidence="4 5">CCM 8669</strain>
    </source>
</reference>
<sequence>MSDFSFRPWQEGDDLALLQVWSDVENGPQQSFRTMLAVDSDEAPWRRTLVAEHQGIPVAAATVYETSLHNRHLWAYVEVAPDHRRNGLGTELLQRLRAEAASAPSGVTSLRAKVAVGSSGAAFAAASGLREIQRSRTVRVEAGSVPPVPLRINDDDQPTQAIEDIATGSVELTKKFWDFYRRSHQWDPPAEISIGRVNRLFLSDEAEALGAVVLRDQIIEARREGKKGDIKAFAVSYRPFEQDSPDFQIPDDAATEVLIGYDFDYPGAREAIMQVLSLLVAQYPVTLEVDDSMEDLATMIEPLLKMGAASVEEDTLVVAEK</sequence>
<evidence type="ECO:0000259" key="3">
    <source>
        <dbReference type="PROSITE" id="PS51186"/>
    </source>
</evidence>
<accession>A0A917IV32</accession>
<dbReference type="GO" id="GO:0016747">
    <property type="term" value="F:acyltransferase activity, transferring groups other than amino-acyl groups"/>
    <property type="evidence" value="ECO:0007669"/>
    <property type="project" value="InterPro"/>
</dbReference>
<evidence type="ECO:0000256" key="2">
    <source>
        <dbReference type="ARBA" id="ARBA00023315"/>
    </source>
</evidence>
<keyword evidence="5" id="KW-1185">Reference proteome</keyword>
<dbReference type="PANTHER" id="PTHR43877">
    <property type="entry name" value="AMINOALKYLPHOSPHONATE N-ACETYLTRANSFERASE-RELATED-RELATED"/>
    <property type="match status" value="1"/>
</dbReference>
<dbReference type="CDD" id="cd04301">
    <property type="entry name" value="NAT_SF"/>
    <property type="match status" value="1"/>
</dbReference>
<dbReference type="Gene3D" id="3.40.630.30">
    <property type="match status" value="1"/>
</dbReference>
<protein>
    <recommendedName>
        <fullName evidence="3">N-acetyltransferase domain-containing protein</fullName>
    </recommendedName>
</protein>